<feature type="domain" description="Soluble ligand binding" evidence="17">
    <location>
        <begin position="683"/>
        <end position="726"/>
    </location>
</feature>
<reference evidence="19 20" key="1">
    <citation type="submission" date="2021-05" db="EMBL/GenBank/DDBJ databases">
        <title>The draft genome of Geobacter chapellei DSM 13688.</title>
        <authorList>
            <person name="Xu Z."/>
            <person name="Masuda Y."/>
            <person name="Itoh H."/>
            <person name="Senoo K."/>
        </authorList>
    </citation>
    <scope>NUCLEOTIDE SEQUENCE [LARGE SCALE GENOMIC DNA]</scope>
    <source>
        <strain evidence="19 20">DSM 13688</strain>
    </source>
</reference>
<evidence type="ECO:0000256" key="8">
    <source>
        <dbReference type="ARBA" id="ARBA00023047"/>
    </source>
</evidence>
<sequence>MNKVFKWFFLPVLIIMCASTAYSATEDEIQKALDQKKFNDNLKPESSYGENIRGMGLQANPNIDDLKSIMDKGSQAELDNTRNQSVESLRKPHIAVRIVPGDGLLKISWTVQNYQQNAEDGQLKFVVNSGTEPGKYSKSVEVGTTDSFTLRELKNHQIYFIQITAYKSRQKSYQMLSEENSAIPLPLEEQSSNLEKSFFKQKSTLLDKVETSPVGRDLRQFGYGFFRNSLPSGVLDSMPASGNYTLGSGDSLNITIWGSLSAKYELPIDRNGEITIPKVGVIGVSGLTYAQASEAIKKAISRFYKNFELNVTLGKTRTIQVFVVGEVEKPGSLQVSSLSSIIDALSAAGGPSRNGTLRNVRLMRDGKMISEFDLYQFMLTGDRSKDERLQNGDTILVPVIGPVVAVAGEVKRPAIYEMKGNTSLADAIAMAGGITAAGYTGKIQVERIANNTAKIILDYSSHEGQLDNQTGSVKIIDRDMIKISSVQEAVRDVVVLRGNVTRPGEYQFRKGMRVKDLIAGYQDLLPESYLESAEIIRLALPDYHKEVLSISLRKAFQDSEKDNIELQEQDTIRVFSRWEMQEKPVVAINGFVKNPGTYDFYPGMTVRDLIAAAGSAKRNAILDFAELTRVSITGDKAKSSRIQINLEKALSNGDPENNLLLQPDDVLIVRGISEWVEATDRFVTLKGEVKFPGVYSVTRGEKLSSVIQRAGGYTAKAYLNGAKFTRRSVMEIQQKRMDEIIARTEKDILQKQFALSYVAASREELEGTRAALDGLLKSIERLKSLKAEGRIVIRLAALEKLKTSSYDLEMEGGDTVEIPPRPNVVNVMGQVYNQTTFVHLPDSSDVETYLSKAGGPTRDAETSDMYIIKVDGSVYSRQQSSFGIKWNDDARKWNLGSFMASSMDPGDTLVVPQKLERTAWLRDIKDITTILSQVALTAGSVFLWFK</sequence>
<dbReference type="Pfam" id="PF02563">
    <property type="entry name" value="Poly_export"/>
    <property type="match status" value="1"/>
</dbReference>
<keyword evidence="6" id="KW-0812">Transmembrane</keyword>
<evidence type="ECO:0000259" key="16">
    <source>
        <dbReference type="Pfam" id="PF02563"/>
    </source>
</evidence>
<dbReference type="InterPro" id="IPR019554">
    <property type="entry name" value="Soluble_ligand-bd"/>
</dbReference>
<feature type="domain" description="SLBB" evidence="18">
    <location>
        <begin position="586"/>
        <end position="669"/>
    </location>
</feature>
<feature type="domain" description="Soluble ligand binding" evidence="17">
    <location>
        <begin position="496"/>
        <end position="519"/>
    </location>
</feature>
<evidence type="ECO:0000256" key="4">
    <source>
        <dbReference type="ARBA" id="ARBA00022452"/>
    </source>
</evidence>
<dbReference type="PANTHER" id="PTHR33619">
    <property type="entry name" value="POLYSACCHARIDE EXPORT PROTEIN GFCE-RELATED"/>
    <property type="match status" value="1"/>
</dbReference>
<keyword evidence="7 15" id="KW-0732">Signal</keyword>
<dbReference type="InterPro" id="IPR049712">
    <property type="entry name" value="Poly_export"/>
</dbReference>
<evidence type="ECO:0000259" key="18">
    <source>
        <dbReference type="Pfam" id="PF22461"/>
    </source>
</evidence>
<feature type="signal peptide" evidence="15">
    <location>
        <begin position="1"/>
        <end position="23"/>
    </location>
</feature>
<evidence type="ECO:0000256" key="13">
    <source>
        <dbReference type="ARBA" id="ARBA00023237"/>
    </source>
</evidence>
<evidence type="ECO:0000256" key="7">
    <source>
        <dbReference type="ARBA" id="ARBA00022729"/>
    </source>
</evidence>
<name>A0ABS5UBH0_9BACT</name>
<keyword evidence="11" id="KW-0472">Membrane</keyword>
<proteinExistence type="inferred from homology"/>
<keyword evidence="12" id="KW-0564">Palmitate</keyword>
<keyword evidence="8" id="KW-0625">Polysaccharide transport</keyword>
<dbReference type="PANTHER" id="PTHR33619:SF3">
    <property type="entry name" value="POLYSACCHARIDE EXPORT PROTEIN GFCE-RELATED"/>
    <property type="match status" value="1"/>
</dbReference>
<feature type="chain" id="PRO_5046700389" evidence="15">
    <location>
        <begin position="24"/>
        <end position="946"/>
    </location>
</feature>
<dbReference type="Pfam" id="PF22461">
    <property type="entry name" value="SLBB_2"/>
    <property type="match status" value="1"/>
</dbReference>
<evidence type="ECO:0000256" key="15">
    <source>
        <dbReference type="SAM" id="SignalP"/>
    </source>
</evidence>
<keyword evidence="13" id="KW-0998">Cell outer membrane</keyword>
<evidence type="ECO:0000256" key="6">
    <source>
        <dbReference type="ARBA" id="ARBA00022692"/>
    </source>
</evidence>
<evidence type="ECO:0000256" key="1">
    <source>
        <dbReference type="ARBA" id="ARBA00004571"/>
    </source>
</evidence>
<evidence type="ECO:0000256" key="3">
    <source>
        <dbReference type="ARBA" id="ARBA00022448"/>
    </source>
</evidence>
<evidence type="ECO:0000259" key="17">
    <source>
        <dbReference type="Pfam" id="PF10531"/>
    </source>
</evidence>
<dbReference type="Pfam" id="PF10531">
    <property type="entry name" value="SLBB"/>
    <property type="match status" value="4"/>
</dbReference>
<evidence type="ECO:0000313" key="19">
    <source>
        <dbReference type="EMBL" id="MBT1073022.1"/>
    </source>
</evidence>
<keyword evidence="4" id="KW-1134">Transmembrane beta strand</keyword>
<evidence type="ECO:0000256" key="9">
    <source>
        <dbReference type="ARBA" id="ARBA00023065"/>
    </source>
</evidence>
<gene>
    <name evidence="19" type="ORF">KJB30_14610</name>
</gene>
<keyword evidence="14" id="KW-0449">Lipoprotein</keyword>
<keyword evidence="3" id="KW-0813">Transport</keyword>
<evidence type="ECO:0000256" key="10">
    <source>
        <dbReference type="ARBA" id="ARBA00023114"/>
    </source>
</evidence>
<dbReference type="EMBL" id="JAHDYS010000015">
    <property type="protein sequence ID" value="MBT1073022.1"/>
    <property type="molecule type" value="Genomic_DNA"/>
</dbReference>
<keyword evidence="20" id="KW-1185">Reference proteome</keyword>
<evidence type="ECO:0000256" key="5">
    <source>
        <dbReference type="ARBA" id="ARBA00022597"/>
    </source>
</evidence>
<evidence type="ECO:0000256" key="14">
    <source>
        <dbReference type="ARBA" id="ARBA00023288"/>
    </source>
</evidence>
<evidence type="ECO:0000256" key="11">
    <source>
        <dbReference type="ARBA" id="ARBA00023136"/>
    </source>
</evidence>
<organism evidence="19 20">
    <name type="scientific">Pelotalea chapellei</name>
    <dbReference type="NCBI Taxonomy" id="44671"/>
    <lineage>
        <taxon>Bacteria</taxon>
        <taxon>Pseudomonadati</taxon>
        <taxon>Thermodesulfobacteriota</taxon>
        <taxon>Desulfuromonadia</taxon>
        <taxon>Geobacterales</taxon>
        <taxon>Geobacteraceae</taxon>
        <taxon>Pelotalea</taxon>
    </lineage>
</organism>
<comment type="caution">
    <text evidence="19">The sequence shown here is derived from an EMBL/GenBank/DDBJ whole genome shotgun (WGS) entry which is preliminary data.</text>
</comment>
<accession>A0ABS5UBH0</accession>
<dbReference type="Gene3D" id="3.30.1950.10">
    <property type="entry name" value="wza like domain"/>
    <property type="match status" value="1"/>
</dbReference>
<keyword evidence="5" id="KW-0762">Sugar transport</keyword>
<evidence type="ECO:0000313" key="20">
    <source>
        <dbReference type="Proteomes" id="UP000784128"/>
    </source>
</evidence>
<comment type="subcellular location">
    <subcellularLocation>
        <location evidence="1">Cell outer membrane</location>
        <topology evidence="1">Multi-pass membrane protein</topology>
    </subcellularLocation>
</comment>
<feature type="domain" description="Soluble ligand binding" evidence="17">
    <location>
        <begin position="403"/>
        <end position="448"/>
    </location>
</feature>
<feature type="domain" description="Polysaccharide export protein N-terminal" evidence="16">
    <location>
        <begin position="240"/>
        <end position="313"/>
    </location>
</feature>
<dbReference type="Proteomes" id="UP000784128">
    <property type="component" value="Unassembled WGS sequence"/>
</dbReference>
<dbReference type="InterPro" id="IPR003715">
    <property type="entry name" value="Poly_export_N"/>
</dbReference>
<keyword evidence="9" id="KW-0406">Ion transport</keyword>
<evidence type="ECO:0000256" key="2">
    <source>
        <dbReference type="ARBA" id="ARBA00009450"/>
    </source>
</evidence>
<protein>
    <submittedName>
        <fullName evidence="19">SLBB domain-containing protein</fullName>
    </submittedName>
</protein>
<dbReference type="Gene3D" id="3.10.560.10">
    <property type="entry name" value="Outer membrane lipoprotein wza domain like"/>
    <property type="match status" value="6"/>
</dbReference>
<dbReference type="InterPro" id="IPR054765">
    <property type="entry name" value="SLBB_dom"/>
</dbReference>
<keyword evidence="10" id="KW-0626">Porin</keyword>
<comment type="similarity">
    <text evidence="2">Belongs to the BexD/CtrA/VexA family.</text>
</comment>
<evidence type="ECO:0000256" key="12">
    <source>
        <dbReference type="ARBA" id="ARBA00023139"/>
    </source>
</evidence>
<feature type="domain" description="Soluble ligand binding" evidence="17">
    <location>
        <begin position="321"/>
        <end position="369"/>
    </location>
</feature>